<accession>A0A8I2Z2U8</accession>
<evidence type="ECO:0000313" key="3">
    <source>
        <dbReference type="Proteomes" id="UP000683000"/>
    </source>
</evidence>
<comment type="caution">
    <text evidence="2">The sequence shown here is derived from an EMBL/GenBank/DDBJ whole genome shotgun (WGS) entry which is preliminary data.</text>
</comment>
<dbReference type="FunFam" id="3.30.420.40:FF:000502">
    <property type="entry name" value="Actin-Related Proteins"/>
    <property type="match status" value="1"/>
</dbReference>
<protein>
    <submittedName>
        <fullName evidence="2">Uncharacterized protein</fullName>
    </submittedName>
</protein>
<dbReference type="PRINTS" id="PR00190">
    <property type="entry name" value="ACTIN"/>
</dbReference>
<dbReference type="OrthoDB" id="3267422at2759"/>
<feature type="signal peptide" evidence="1">
    <location>
        <begin position="1"/>
        <end position="20"/>
    </location>
</feature>
<dbReference type="InterPro" id="IPR043129">
    <property type="entry name" value="ATPase_NBD"/>
</dbReference>
<dbReference type="AlphaFoldDB" id="A0A8I2Z2U8"/>
<evidence type="ECO:0000313" key="2">
    <source>
        <dbReference type="EMBL" id="KAG6381793.1"/>
    </source>
</evidence>
<dbReference type="EMBL" id="JAGFBS010000001">
    <property type="protein sequence ID" value="KAG6381793.1"/>
    <property type="molecule type" value="Genomic_DNA"/>
</dbReference>
<proteinExistence type="predicted"/>
<sequence length="345" mass="37149">MPDSLSRICLTLGLLLPALARQTVVLSSTNPDIIYNPPLCTSSSILAGCTSPWQVSNDIIPATTIVYTDGPIPQAGNVIPQMFFNFRASALYLRTTSSSNATVNFTLTAEPTDVSITKELNTSISLIVAVNIPESQTTTLGVTFLQGNLPTRFNIESITLVVTNASATSSFLPPPSLPISSSPPTFTPLPTVSSTPNSGTSNKATIIGAVPGRNAWHALTLITFLVTSFYVRRQIVPQDQSDVNTPLDLSDHRYTITFTRSQLNMDSDPPLVVDNGTGFVKVGYAGSNFPEHVFPSIVGRPILRAEERVGSAAIKDIMVGDDAAENRNYLQVTQPMEHGIVRNWE</sequence>
<keyword evidence="3" id="KW-1185">Reference proteome</keyword>
<evidence type="ECO:0000256" key="1">
    <source>
        <dbReference type="SAM" id="SignalP"/>
    </source>
</evidence>
<dbReference type="Gene3D" id="3.30.420.40">
    <property type="match status" value="1"/>
</dbReference>
<keyword evidence="1" id="KW-0732">Signal</keyword>
<dbReference type="SUPFAM" id="SSF53067">
    <property type="entry name" value="Actin-like ATPase domain"/>
    <property type="match status" value="1"/>
</dbReference>
<dbReference type="Pfam" id="PF00022">
    <property type="entry name" value="Actin"/>
    <property type="match status" value="1"/>
</dbReference>
<dbReference type="InterPro" id="IPR004000">
    <property type="entry name" value="Actin"/>
</dbReference>
<dbReference type="Proteomes" id="UP000683000">
    <property type="component" value="Unassembled WGS sequence"/>
</dbReference>
<reference evidence="2" key="1">
    <citation type="submission" date="2021-03" db="EMBL/GenBank/DDBJ databases">
        <title>Evolutionary innovations through gain and loss of genes in the ectomycorrhizal Boletales.</title>
        <authorList>
            <person name="Wu G."/>
            <person name="Miyauchi S."/>
            <person name="Morin E."/>
            <person name="Yang Z.-L."/>
            <person name="Xu J."/>
            <person name="Martin F.M."/>
        </authorList>
    </citation>
    <scope>NUCLEOTIDE SEQUENCE</scope>
    <source>
        <strain evidence="2">BR01</strain>
    </source>
</reference>
<name>A0A8I2Z2U8_9AGAM</name>
<gene>
    <name evidence="2" type="ORF">JVT61DRAFT_401</name>
</gene>
<organism evidence="2 3">
    <name type="scientific">Boletus reticuloceps</name>
    <dbReference type="NCBI Taxonomy" id="495285"/>
    <lineage>
        <taxon>Eukaryota</taxon>
        <taxon>Fungi</taxon>
        <taxon>Dikarya</taxon>
        <taxon>Basidiomycota</taxon>
        <taxon>Agaricomycotina</taxon>
        <taxon>Agaricomycetes</taxon>
        <taxon>Agaricomycetidae</taxon>
        <taxon>Boletales</taxon>
        <taxon>Boletineae</taxon>
        <taxon>Boletaceae</taxon>
        <taxon>Boletoideae</taxon>
        <taxon>Boletus</taxon>
    </lineage>
</organism>
<feature type="chain" id="PRO_5034034421" evidence="1">
    <location>
        <begin position="21"/>
        <end position="345"/>
    </location>
</feature>